<dbReference type="AlphaFoldDB" id="A0A2K2CZ71"/>
<proteinExistence type="predicted"/>
<dbReference type="PANTHER" id="PTHR45125:SF48">
    <property type="entry name" value="MYB-LIKE DOMAIN-CONTAINING PROTEIN"/>
    <property type="match status" value="1"/>
</dbReference>
<dbReference type="InterPro" id="IPR029466">
    <property type="entry name" value="NAM-associated_C"/>
</dbReference>
<sequence>MPERAVDPADPNYFNESSQFIEDLIGQEAPTYEEEVDEQWVDETQEGVSIDIEPLYTDAGTDAGKDAPRCQKKGTSKRMQAYAECEDKQLCEAGLEMRQDPICGAEQKGTVYWKRIYDFFHEHRLLPPYSFMSDWGEVSLQKRWGLIQSECNKFAGAHDHVKARPVSGVGVGDGDMILKEAPKWQEVYLATKKSPDDGKKRDCSVINLEASGHTEAATRAVRPWGRTNSKLDAKREASNLSFEETLKKMWSKKDAVKEKMLQQMEEQMKEFLDVQKRKLAIKEANAVATKTAAAATMLAEDTRIMTADLSLMDPPTQAWFEAKRKIIEERDAPTEGHFDS</sequence>
<evidence type="ECO:0000313" key="4">
    <source>
        <dbReference type="Proteomes" id="UP000008810"/>
    </source>
</evidence>
<dbReference type="Proteomes" id="UP000008810">
    <property type="component" value="Chromosome 3"/>
</dbReference>
<name>A0A2K2CZ71_BRADI</name>
<organism evidence="2">
    <name type="scientific">Brachypodium distachyon</name>
    <name type="common">Purple false brome</name>
    <name type="synonym">Trachynia distachya</name>
    <dbReference type="NCBI Taxonomy" id="15368"/>
    <lineage>
        <taxon>Eukaryota</taxon>
        <taxon>Viridiplantae</taxon>
        <taxon>Streptophyta</taxon>
        <taxon>Embryophyta</taxon>
        <taxon>Tracheophyta</taxon>
        <taxon>Spermatophyta</taxon>
        <taxon>Magnoliopsida</taxon>
        <taxon>Liliopsida</taxon>
        <taxon>Poales</taxon>
        <taxon>Poaceae</taxon>
        <taxon>BOP clade</taxon>
        <taxon>Pooideae</taxon>
        <taxon>Stipodae</taxon>
        <taxon>Brachypodieae</taxon>
        <taxon>Brachypodium</taxon>
    </lineage>
</organism>
<dbReference type="InParanoid" id="A0A2K2CZ71"/>
<reference evidence="2 3" key="1">
    <citation type="journal article" date="2010" name="Nature">
        <title>Genome sequencing and analysis of the model grass Brachypodium distachyon.</title>
        <authorList>
            <consortium name="International Brachypodium Initiative"/>
        </authorList>
    </citation>
    <scope>NUCLEOTIDE SEQUENCE [LARGE SCALE GENOMIC DNA]</scope>
    <source>
        <strain evidence="2 3">Bd21</strain>
    </source>
</reference>
<dbReference type="PANTHER" id="PTHR45125">
    <property type="entry name" value="F21J9.4-RELATED"/>
    <property type="match status" value="1"/>
</dbReference>
<dbReference type="STRING" id="15368.A0A2K2CZ71"/>
<evidence type="ECO:0000313" key="2">
    <source>
        <dbReference type="EMBL" id="PNT67330.1"/>
    </source>
</evidence>
<reference evidence="2" key="2">
    <citation type="submission" date="2017-06" db="EMBL/GenBank/DDBJ databases">
        <title>WGS assembly of Brachypodium distachyon.</title>
        <authorList>
            <consortium name="The International Brachypodium Initiative"/>
            <person name="Lucas S."/>
            <person name="Harmon-Smith M."/>
            <person name="Lail K."/>
            <person name="Tice H."/>
            <person name="Grimwood J."/>
            <person name="Bruce D."/>
            <person name="Barry K."/>
            <person name="Shu S."/>
            <person name="Lindquist E."/>
            <person name="Wang M."/>
            <person name="Pitluck S."/>
            <person name="Vogel J.P."/>
            <person name="Garvin D.F."/>
            <person name="Mockler T.C."/>
            <person name="Schmutz J."/>
            <person name="Rokhsar D."/>
            <person name="Bevan M.W."/>
        </authorList>
    </citation>
    <scope>NUCLEOTIDE SEQUENCE</scope>
    <source>
        <strain evidence="2">Bd21</strain>
    </source>
</reference>
<reference evidence="3" key="3">
    <citation type="submission" date="2018-08" db="UniProtKB">
        <authorList>
            <consortium name="EnsemblPlants"/>
        </authorList>
    </citation>
    <scope>IDENTIFICATION</scope>
    <source>
        <strain evidence="3">cv. Bd21</strain>
    </source>
</reference>
<dbReference type="Gramene" id="PNT67330">
    <property type="protein sequence ID" value="PNT67330"/>
    <property type="gene ID" value="BRADI_3g24892v3"/>
</dbReference>
<accession>A0A2K2CZ71</accession>
<evidence type="ECO:0000313" key="3">
    <source>
        <dbReference type="EnsemblPlants" id="PNT67330"/>
    </source>
</evidence>
<dbReference type="Pfam" id="PF14303">
    <property type="entry name" value="NAM-associated"/>
    <property type="match status" value="1"/>
</dbReference>
<feature type="domain" description="No apical meristem-associated C-terminal" evidence="1">
    <location>
        <begin position="176"/>
        <end position="326"/>
    </location>
</feature>
<dbReference type="OrthoDB" id="674687at2759"/>
<gene>
    <name evidence="2" type="ORF">BRADI_3g24892v3</name>
</gene>
<evidence type="ECO:0000259" key="1">
    <source>
        <dbReference type="Pfam" id="PF14303"/>
    </source>
</evidence>
<protein>
    <recommendedName>
        <fullName evidence="1">No apical meristem-associated C-terminal domain-containing protein</fullName>
    </recommendedName>
</protein>
<dbReference type="EnsemblPlants" id="PNT67330">
    <property type="protein sequence ID" value="PNT67330"/>
    <property type="gene ID" value="BRADI_3g24892v3"/>
</dbReference>
<keyword evidence="4" id="KW-1185">Reference proteome</keyword>
<dbReference type="EMBL" id="CM000882">
    <property type="protein sequence ID" value="PNT67330.1"/>
    <property type="molecule type" value="Genomic_DNA"/>
</dbReference>